<organism evidence="2 3">
    <name type="scientific">Faecalispora sporosphaeroides</name>
    <dbReference type="NCBI Taxonomy" id="1549"/>
    <lineage>
        <taxon>Bacteria</taxon>
        <taxon>Bacillati</taxon>
        <taxon>Bacillota</taxon>
        <taxon>Clostridia</taxon>
        <taxon>Eubacteriales</taxon>
        <taxon>Oscillospiraceae</taxon>
        <taxon>Faecalispora</taxon>
    </lineage>
</organism>
<protein>
    <submittedName>
        <fullName evidence="2">Uncharacterized protein</fullName>
    </submittedName>
</protein>
<keyword evidence="1" id="KW-0472">Membrane</keyword>
<evidence type="ECO:0000313" key="2">
    <source>
        <dbReference type="EMBL" id="MBE6831983.1"/>
    </source>
</evidence>
<reference evidence="2" key="1">
    <citation type="submission" date="2019-04" db="EMBL/GenBank/DDBJ databases">
        <title>Evolution of Biomass-Degrading Anaerobic Consortia Revealed by Metagenomics.</title>
        <authorList>
            <person name="Peng X."/>
        </authorList>
    </citation>
    <scope>NUCLEOTIDE SEQUENCE</scope>
    <source>
        <strain evidence="2">SIG551</strain>
    </source>
</reference>
<feature type="transmembrane region" description="Helical" evidence="1">
    <location>
        <begin position="185"/>
        <end position="207"/>
    </location>
</feature>
<proteinExistence type="predicted"/>
<accession>A0A928KNS0</accession>
<keyword evidence="1" id="KW-1133">Transmembrane helix</keyword>
<feature type="transmembrane region" description="Helical" evidence="1">
    <location>
        <begin position="227"/>
        <end position="249"/>
    </location>
</feature>
<comment type="caution">
    <text evidence="2">The sequence shown here is derived from an EMBL/GenBank/DDBJ whole genome shotgun (WGS) entry which is preliminary data.</text>
</comment>
<dbReference type="Proteomes" id="UP000754750">
    <property type="component" value="Unassembled WGS sequence"/>
</dbReference>
<evidence type="ECO:0000313" key="3">
    <source>
        <dbReference type="Proteomes" id="UP000754750"/>
    </source>
</evidence>
<feature type="transmembrane region" description="Helical" evidence="1">
    <location>
        <begin position="16"/>
        <end position="35"/>
    </location>
</feature>
<feature type="transmembrane region" description="Helical" evidence="1">
    <location>
        <begin position="147"/>
        <end position="173"/>
    </location>
</feature>
<feature type="transmembrane region" description="Helical" evidence="1">
    <location>
        <begin position="99"/>
        <end position="122"/>
    </location>
</feature>
<evidence type="ECO:0000256" key="1">
    <source>
        <dbReference type="SAM" id="Phobius"/>
    </source>
</evidence>
<dbReference type="AlphaFoldDB" id="A0A928KNS0"/>
<dbReference type="EMBL" id="SVNY01000001">
    <property type="protein sequence ID" value="MBE6831983.1"/>
    <property type="molecule type" value="Genomic_DNA"/>
</dbReference>
<feature type="transmembrane region" description="Helical" evidence="1">
    <location>
        <begin position="47"/>
        <end position="69"/>
    </location>
</feature>
<name>A0A928KNS0_9FIRM</name>
<keyword evidence="1" id="KW-0812">Transmembrane</keyword>
<dbReference type="RefSeq" id="WP_020073208.1">
    <property type="nucleotide sequence ID" value="NZ_SVNY01000001.1"/>
</dbReference>
<sequence>MLGRLLKYEIKSTARIYLPLYLLLFLTAVINKFFLSVNSENLGIPMAISMTAYVTIIVAIVVITLVITIQRFYKNLLQDEGYLMFTLPVSVDANILSKLLAAVLWNIASTVISFFSVLVLSVDRDMMGALVESWREFQTFLAAQDFAVHWIIFQSIVLILLSLVAGILNLYVAMAIGHLVQKHRVAASLGAFFLIGLVEQIAFTLFIELAAKSNWFYFLHGMNPVDQAQWLLTAAIIVVAVLGAIYYFATKYILKNKLNLE</sequence>
<gene>
    <name evidence="2" type="ORF">E7512_00090</name>
</gene>